<evidence type="ECO:0000313" key="2">
    <source>
        <dbReference type="Proteomes" id="UP000814128"/>
    </source>
</evidence>
<gene>
    <name evidence="1" type="ORF">K488DRAFT_55876</name>
</gene>
<comment type="caution">
    <text evidence="1">The sequence shown here is derived from an EMBL/GenBank/DDBJ whole genome shotgun (WGS) entry which is preliminary data.</text>
</comment>
<dbReference type="EMBL" id="MU273662">
    <property type="protein sequence ID" value="KAI0029681.1"/>
    <property type="molecule type" value="Genomic_DNA"/>
</dbReference>
<proteinExistence type="predicted"/>
<reference evidence="1" key="1">
    <citation type="submission" date="2021-02" db="EMBL/GenBank/DDBJ databases">
        <authorList>
            <consortium name="DOE Joint Genome Institute"/>
            <person name="Ahrendt S."/>
            <person name="Looney B.P."/>
            <person name="Miyauchi S."/>
            <person name="Morin E."/>
            <person name="Drula E."/>
            <person name="Courty P.E."/>
            <person name="Chicoki N."/>
            <person name="Fauchery L."/>
            <person name="Kohler A."/>
            <person name="Kuo A."/>
            <person name="Labutti K."/>
            <person name="Pangilinan J."/>
            <person name="Lipzen A."/>
            <person name="Riley R."/>
            <person name="Andreopoulos W."/>
            <person name="He G."/>
            <person name="Johnson J."/>
            <person name="Barry K.W."/>
            <person name="Grigoriev I.V."/>
            <person name="Nagy L."/>
            <person name="Hibbett D."/>
            <person name="Henrissat B."/>
            <person name="Matheny P.B."/>
            <person name="Labbe J."/>
            <person name="Martin F."/>
        </authorList>
    </citation>
    <scope>NUCLEOTIDE SEQUENCE</scope>
    <source>
        <strain evidence="1">EC-137</strain>
    </source>
</reference>
<protein>
    <submittedName>
        <fullName evidence="1">Pectin lyase-like protein</fullName>
    </submittedName>
</protein>
<accession>A0ACB8QCZ4</accession>
<evidence type="ECO:0000313" key="1">
    <source>
        <dbReference type="EMBL" id="KAI0029681.1"/>
    </source>
</evidence>
<name>A0ACB8QCZ4_9AGAM</name>
<dbReference type="Proteomes" id="UP000814128">
    <property type="component" value="Unassembled WGS sequence"/>
</dbReference>
<sequence length="421" mass="45574">MTVRTLLKFFVAGTLLIAAGASDCVLSPLGDGQDDTERVLAVVQECGNNGTITLREGNFNITSRKMQWDLFGTKVDLFGFLNFHPNVEYWLDFDNTYQVVFIQNQSSWFVVSGQDFIIDAHNIGGIQGNGQTWWNFFTNVTREDGDGRPIGLTLWGATNGTIRNFQIISPPFWCNCVSESQDVVYDGMICNATNMNPEFFGQVRPRIDTYRSSNVSLLNWDIVCGDDCLAIKGNSSNILANNITCRGGNGIAFGSLGQYSELIDMVFDVVISNAQMIRLNSSIQPNMGTGVYFKTWDGSANGAPPTGGGGGSGFVTNALLANISCVDVDLPTHMYQTNGGHSADLPSPLQFSNITWSNWTGTSTGAELVDIACSSTAPCVNLAFENFNVQPSGGDAEFKCGNADNVTGIRMFFADPPSASR</sequence>
<organism evidence="1 2">
    <name type="scientific">Vararia minispora EC-137</name>
    <dbReference type="NCBI Taxonomy" id="1314806"/>
    <lineage>
        <taxon>Eukaryota</taxon>
        <taxon>Fungi</taxon>
        <taxon>Dikarya</taxon>
        <taxon>Basidiomycota</taxon>
        <taxon>Agaricomycotina</taxon>
        <taxon>Agaricomycetes</taxon>
        <taxon>Russulales</taxon>
        <taxon>Lachnocladiaceae</taxon>
        <taxon>Vararia</taxon>
    </lineage>
</organism>
<keyword evidence="2" id="KW-1185">Reference proteome</keyword>
<reference evidence="1" key="2">
    <citation type="journal article" date="2022" name="New Phytol.">
        <title>Evolutionary transition to the ectomycorrhizal habit in the genomes of a hyperdiverse lineage of mushroom-forming fungi.</title>
        <authorList>
            <person name="Looney B."/>
            <person name="Miyauchi S."/>
            <person name="Morin E."/>
            <person name="Drula E."/>
            <person name="Courty P.E."/>
            <person name="Kohler A."/>
            <person name="Kuo A."/>
            <person name="LaButti K."/>
            <person name="Pangilinan J."/>
            <person name="Lipzen A."/>
            <person name="Riley R."/>
            <person name="Andreopoulos W."/>
            <person name="He G."/>
            <person name="Johnson J."/>
            <person name="Nolan M."/>
            <person name="Tritt A."/>
            <person name="Barry K.W."/>
            <person name="Grigoriev I.V."/>
            <person name="Nagy L.G."/>
            <person name="Hibbett D."/>
            <person name="Henrissat B."/>
            <person name="Matheny P.B."/>
            <person name="Labbe J."/>
            <person name="Martin F.M."/>
        </authorList>
    </citation>
    <scope>NUCLEOTIDE SEQUENCE</scope>
    <source>
        <strain evidence="1">EC-137</strain>
    </source>
</reference>